<dbReference type="InterPro" id="IPR038729">
    <property type="entry name" value="Rad50/SbcC_AAA"/>
</dbReference>
<dbReference type="GO" id="GO:0000794">
    <property type="term" value="C:condensed nuclear chromosome"/>
    <property type="evidence" value="ECO:0007669"/>
    <property type="project" value="TreeGrafter"/>
</dbReference>
<keyword evidence="7" id="KW-0862">Zinc</keyword>
<evidence type="ECO:0000256" key="3">
    <source>
        <dbReference type="ARBA" id="ARBA00004286"/>
    </source>
</evidence>
<comment type="subcellular location">
    <subcellularLocation>
        <location evidence="3">Chromosome</location>
    </subcellularLocation>
    <subcellularLocation>
        <location evidence="2">Nucleus</location>
    </subcellularLocation>
</comment>
<keyword evidence="5" id="KW-0158">Chromosome</keyword>
<keyword evidence="10" id="KW-0175">Coiled coil</keyword>
<feature type="region of interest" description="Disordered" evidence="11">
    <location>
        <begin position="647"/>
        <end position="669"/>
    </location>
</feature>
<dbReference type="GO" id="GO:0016887">
    <property type="term" value="F:ATP hydrolysis activity"/>
    <property type="evidence" value="ECO:0007669"/>
    <property type="project" value="InterPro"/>
</dbReference>
<evidence type="ECO:0000256" key="11">
    <source>
        <dbReference type="SAM" id="MobiDB-lite"/>
    </source>
</evidence>
<evidence type="ECO:0000259" key="12">
    <source>
        <dbReference type="Pfam" id="PF13476"/>
    </source>
</evidence>
<dbReference type="GO" id="GO:0046872">
    <property type="term" value="F:metal ion binding"/>
    <property type="evidence" value="ECO:0007669"/>
    <property type="project" value="UniProtKB-KW"/>
</dbReference>
<comment type="cofactor">
    <cofactor evidence="1">
        <name>Zn(2+)</name>
        <dbReference type="ChEBI" id="CHEBI:29105"/>
    </cofactor>
</comment>
<feature type="coiled-coil region" evidence="10">
    <location>
        <begin position="567"/>
        <end position="618"/>
    </location>
</feature>
<dbReference type="GO" id="GO:0000722">
    <property type="term" value="P:telomere maintenance via recombination"/>
    <property type="evidence" value="ECO:0007669"/>
    <property type="project" value="TreeGrafter"/>
</dbReference>
<dbReference type="PANTHER" id="PTHR18867">
    <property type="entry name" value="RAD50"/>
    <property type="match status" value="1"/>
</dbReference>
<dbReference type="GO" id="GO:0030870">
    <property type="term" value="C:Mre11 complex"/>
    <property type="evidence" value="ECO:0007669"/>
    <property type="project" value="TreeGrafter"/>
</dbReference>
<evidence type="ECO:0000256" key="1">
    <source>
        <dbReference type="ARBA" id="ARBA00001947"/>
    </source>
</evidence>
<dbReference type="EMBL" id="CAJEWN010000170">
    <property type="protein sequence ID" value="CAD2170539.1"/>
    <property type="molecule type" value="Genomic_DNA"/>
</dbReference>
<comment type="caution">
    <text evidence="13">The sequence shown here is derived from an EMBL/GenBank/DDBJ whole genome shotgun (WGS) entry which is preliminary data.</text>
</comment>
<keyword evidence="6" id="KW-0479">Metal-binding</keyword>
<dbReference type="OrthoDB" id="18797at2759"/>
<dbReference type="Proteomes" id="UP000580250">
    <property type="component" value="Unassembled WGS sequence"/>
</dbReference>
<feature type="coiled-coil region" evidence="10">
    <location>
        <begin position="403"/>
        <end position="475"/>
    </location>
</feature>
<evidence type="ECO:0000256" key="4">
    <source>
        <dbReference type="ARBA" id="ARBA00009439"/>
    </source>
</evidence>
<dbReference type="GO" id="GO:0070192">
    <property type="term" value="P:chromosome organization involved in meiotic cell cycle"/>
    <property type="evidence" value="ECO:0007669"/>
    <property type="project" value="TreeGrafter"/>
</dbReference>
<feature type="coiled-coil region" evidence="10">
    <location>
        <begin position="180"/>
        <end position="214"/>
    </location>
</feature>
<organism evidence="13 14">
    <name type="scientific">Meloidogyne enterolobii</name>
    <name type="common">Root-knot nematode worm</name>
    <name type="synonym">Meloidogyne mayaguensis</name>
    <dbReference type="NCBI Taxonomy" id="390850"/>
    <lineage>
        <taxon>Eukaryota</taxon>
        <taxon>Metazoa</taxon>
        <taxon>Ecdysozoa</taxon>
        <taxon>Nematoda</taxon>
        <taxon>Chromadorea</taxon>
        <taxon>Rhabditida</taxon>
        <taxon>Tylenchina</taxon>
        <taxon>Tylenchomorpha</taxon>
        <taxon>Tylenchoidea</taxon>
        <taxon>Meloidogynidae</taxon>
        <taxon>Meloidogyninae</taxon>
        <taxon>Meloidogyne</taxon>
    </lineage>
</organism>
<dbReference type="Pfam" id="PF13476">
    <property type="entry name" value="AAA_23"/>
    <property type="match status" value="1"/>
</dbReference>
<reference evidence="13 14" key="1">
    <citation type="submission" date="2020-08" db="EMBL/GenBank/DDBJ databases">
        <authorList>
            <person name="Koutsovoulos G."/>
            <person name="Danchin GJ E."/>
        </authorList>
    </citation>
    <scope>NUCLEOTIDE SEQUENCE [LARGE SCALE GENOMIC DNA]</scope>
</reference>
<evidence type="ECO:0000256" key="7">
    <source>
        <dbReference type="ARBA" id="ARBA00022833"/>
    </source>
</evidence>
<protein>
    <recommendedName>
        <fullName evidence="12">Rad50/SbcC-type AAA domain-containing protein</fullName>
    </recommendedName>
</protein>
<evidence type="ECO:0000256" key="2">
    <source>
        <dbReference type="ARBA" id="ARBA00004123"/>
    </source>
</evidence>
<accession>A0A6V7V6J9</accession>
<dbReference type="AlphaFoldDB" id="A0A6V7V6J9"/>
<dbReference type="Gene3D" id="3.40.50.300">
    <property type="entry name" value="P-loop containing nucleotide triphosphate hydrolases"/>
    <property type="match status" value="2"/>
</dbReference>
<dbReference type="GO" id="GO:0051880">
    <property type="term" value="F:G-quadruplex DNA binding"/>
    <property type="evidence" value="ECO:0007669"/>
    <property type="project" value="TreeGrafter"/>
</dbReference>
<dbReference type="GO" id="GO:0043047">
    <property type="term" value="F:single-stranded telomeric DNA binding"/>
    <property type="evidence" value="ECO:0007669"/>
    <property type="project" value="TreeGrafter"/>
</dbReference>
<dbReference type="PANTHER" id="PTHR18867:SF12">
    <property type="entry name" value="DNA REPAIR PROTEIN RAD50"/>
    <property type="match status" value="1"/>
</dbReference>
<comment type="similarity">
    <text evidence="4">Belongs to the SMC family. RAD50 subfamily.</text>
</comment>
<evidence type="ECO:0000313" key="14">
    <source>
        <dbReference type="Proteomes" id="UP000580250"/>
    </source>
</evidence>
<sequence length="1057" mass="120682">MVKFIGLKIQGIRSIGDSPQCINFLTPLTIIQGPNGTGKTTVIEALNYITTGALPAGKMPTFIHNNQIANKPRVDALVQLIFKDIKGNTCTATKRLNASVVRGGKLTTKSDEFNLKIVDKFGNPKSLSSKIGDFNKEMLNLIGVPKAILEFVLFCHQEESNWPLSEPKELKQRFDAIFEVTKYVKALDAIKRNIKELNLQIQLIDKELPHLESNLRSRAELTMNYDTSRTTLKQNRVIIDNLLEEKKVVEAELVVTREKLEKAVEASHKFEVIKGKINTHQRYMEEFLTESNYPGTREQLLIAINDLSHSSEILEAEANRMSIVRNISTFAKKIADLKKEEEYFRERMIEYDSKQMVMKNREDEYLTFLNQLSEKYQIPLGPTFIDKLKAQADATMAKAAESIKLESARADELSDNIESLRIQLAEYKSESQSKRQEFYKLSQAICIAERDFKNAENASNAVVKLSQEIVKWETQLQSLGDFKLLDDIWDNLQEMQSALNVLRLDLMELGAGTSIDDAREMSTAVFERMNGKLETVYSHITVLKKRVQITNQLMEFKDRKALAGEKVVQIESMKQKLDQNKEKLKEVESLLASANQHLPGLEKEISKLEGERTKILKEICTKERDAQMVVDSIDLAISKINDMKNLNERDRDSTDSTDDYREKMEEKRREVDGLLEQRRKLETQLSGVENRKYELKRLQEQLSRMDIQKEIDMLQRELREAKESAMMEGIESLTETRTKENRLSQRAVEINNKIHEKNGEQLQLRKKIEDLKRQLSETRYLDAKKLYIGKMVERQVTLEAIEDLDRYYKTVDDSIIEFHQHKMEQINSILSELWARVYQGNDIETIKIKSQTVGSAEKKKSYDYSVVMTVDQTDVDMRDRCSAGQKVLASILIRIALADVFAGNCRILALDEPTTNLDADKVENIGTMLKNLIEVQKPPTDSAIGVRGIYDSDDADFEEPTGRGAGAVPEEDITMPESTISGSVKRQLDGTNATTSTQAASAYSKSLQLIVITHDRRLVEHLYMACRPEYIYGLSKDENGVSHIKAYNQIASNDLFN</sequence>
<keyword evidence="8" id="KW-0539">Nucleus</keyword>
<dbReference type="GO" id="GO:0006302">
    <property type="term" value="P:double-strand break repair"/>
    <property type="evidence" value="ECO:0007669"/>
    <property type="project" value="InterPro"/>
</dbReference>
<name>A0A6V7V6J9_MELEN</name>
<proteinExistence type="inferred from homology"/>
<evidence type="ECO:0000256" key="6">
    <source>
        <dbReference type="ARBA" id="ARBA00022723"/>
    </source>
</evidence>
<feature type="domain" description="Rad50/SbcC-type AAA" evidence="12">
    <location>
        <begin position="7"/>
        <end position="217"/>
    </location>
</feature>
<dbReference type="InterPro" id="IPR027417">
    <property type="entry name" value="P-loop_NTPase"/>
</dbReference>
<evidence type="ECO:0000256" key="10">
    <source>
        <dbReference type="SAM" id="Coils"/>
    </source>
</evidence>
<dbReference type="GO" id="GO:0003691">
    <property type="term" value="F:double-stranded telomeric DNA binding"/>
    <property type="evidence" value="ECO:0007669"/>
    <property type="project" value="TreeGrafter"/>
</dbReference>
<evidence type="ECO:0000256" key="5">
    <source>
        <dbReference type="ARBA" id="ARBA00022454"/>
    </source>
</evidence>
<comment type="catalytic activity">
    <reaction evidence="9">
        <text>ATP + H2O = ADP + phosphate + H(+)</text>
        <dbReference type="Rhea" id="RHEA:13065"/>
        <dbReference type="ChEBI" id="CHEBI:15377"/>
        <dbReference type="ChEBI" id="CHEBI:15378"/>
        <dbReference type="ChEBI" id="CHEBI:30616"/>
        <dbReference type="ChEBI" id="CHEBI:43474"/>
        <dbReference type="ChEBI" id="CHEBI:456216"/>
    </reaction>
</comment>
<evidence type="ECO:0000256" key="9">
    <source>
        <dbReference type="ARBA" id="ARBA00049360"/>
    </source>
</evidence>
<dbReference type="SUPFAM" id="SSF52540">
    <property type="entry name" value="P-loop containing nucleoside triphosphate hydrolases"/>
    <property type="match status" value="2"/>
</dbReference>
<evidence type="ECO:0000256" key="8">
    <source>
        <dbReference type="ARBA" id="ARBA00023242"/>
    </source>
</evidence>
<evidence type="ECO:0000313" key="13">
    <source>
        <dbReference type="EMBL" id="CAD2170539.1"/>
    </source>
</evidence>
<gene>
    <name evidence="13" type="ORF">MENT_LOCUS21953</name>
</gene>
<dbReference type="GO" id="GO:0007004">
    <property type="term" value="P:telomere maintenance via telomerase"/>
    <property type="evidence" value="ECO:0007669"/>
    <property type="project" value="TreeGrafter"/>
</dbReference>